<dbReference type="InterPro" id="IPR001849">
    <property type="entry name" value="PH_domain"/>
</dbReference>
<dbReference type="GO" id="GO:0005085">
    <property type="term" value="F:guanyl-nucleotide exchange factor activity"/>
    <property type="evidence" value="ECO:0007669"/>
    <property type="project" value="TreeGrafter"/>
</dbReference>
<protein>
    <recommendedName>
        <fullName evidence="2">PH domain-containing protein</fullName>
    </recommendedName>
</protein>
<dbReference type="PANTHER" id="PTHR45834:SF3">
    <property type="entry name" value="RHO GUANINE NUCLEOTIDE EXCHANGE FACTOR 3, ISOFORM L"/>
    <property type="match status" value="1"/>
</dbReference>
<accession>A0A4P9Y2G5</accession>
<dbReference type="PANTHER" id="PTHR45834">
    <property type="entry name" value="RHO GUANINE NUCLEOTIDE EXCHANGE FACTOR 9-RELATED"/>
    <property type="match status" value="1"/>
</dbReference>
<dbReference type="InterPro" id="IPR011993">
    <property type="entry name" value="PH-like_dom_sf"/>
</dbReference>
<dbReference type="Gene3D" id="2.30.29.30">
    <property type="entry name" value="Pleckstrin-homology domain (PH domain)/Phosphotyrosine-binding domain (PTB)"/>
    <property type="match status" value="1"/>
</dbReference>
<proteinExistence type="predicted"/>
<dbReference type="SUPFAM" id="SSF50729">
    <property type="entry name" value="PH domain-like"/>
    <property type="match status" value="1"/>
</dbReference>
<organism evidence="3 4">
    <name type="scientific">Piptocephalis cylindrospora</name>
    <dbReference type="NCBI Taxonomy" id="1907219"/>
    <lineage>
        <taxon>Eukaryota</taxon>
        <taxon>Fungi</taxon>
        <taxon>Fungi incertae sedis</taxon>
        <taxon>Zoopagomycota</taxon>
        <taxon>Zoopagomycotina</taxon>
        <taxon>Zoopagomycetes</taxon>
        <taxon>Zoopagales</taxon>
        <taxon>Piptocephalidaceae</taxon>
        <taxon>Piptocephalis</taxon>
    </lineage>
</organism>
<name>A0A4P9Y2G5_9FUNG</name>
<dbReference type="SMART" id="SM00233">
    <property type="entry name" value="PH"/>
    <property type="match status" value="1"/>
</dbReference>
<dbReference type="Pfam" id="PF22697">
    <property type="entry name" value="SOS1_NGEF_PH"/>
    <property type="match status" value="1"/>
</dbReference>
<dbReference type="PROSITE" id="PS50003">
    <property type="entry name" value="PH_DOMAIN"/>
    <property type="match status" value="1"/>
</dbReference>
<feature type="region of interest" description="Disordered" evidence="1">
    <location>
        <begin position="175"/>
        <end position="211"/>
    </location>
</feature>
<gene>
    <name evidence="3" type="ORF">BJ684DRAFT_21203</name>
</gene>
<evidence type="ECO:0000313" key="3">
    <source>
        <dbReference type="EMBL" id="RKP12241.1"/>
    </source>
</evidence>
<feature type="compositionally biased region" description="Pro residues" evidence="1">
    <location>
        <begin position="201"/>
        <end position="210"/>
    </location>
</feature>
<feature type="region of interest" description="Disordered" evidence="1">
    <location>
        <begin position="238"/>
        <end position="270"/>
    </location>
</feature>
<evidence type="ECO:0000259" key="2">
    <source>
        <dbReference type="PROSITE" id="PS50003"/>
    </source>
</evidence>
<dbReference type="AlphaFoldDB" id="A0A4P9Y2G5"/>
<dbReference type="GO" id="GO:0005829">
    <property type="term" value="C:cytosol"/>
    <property type="evidence" value="ECO:0007669"/>
    <property type="project" value="TreeGrafter"/>
</dbReference>
<sequence>MSRVGQEVVETIRETENQQRILDIQAALVGFHGNLVTNGRRYVHHGTLIKVSRSGTNESRVCFLFDDLLVWCKPSSKGQYLFRGKIDLRRCEVFELRDGDIQLVEGQEPYHLRPLSSVDRHLWLSHLRATIDACARKRKEAAAISKYPSSSALRAPSIDSLASGRSRAHSVDVLLSKSSAPLSRTTSGGSRHRSPYRSHAPPFPASPIPEGPLECEPVLEDLAERDPMLVDAVASMLGSGKRIGGAPRRPRQRSVSHSDLPIKLPWKKRQ</sequence>
<keyword evidence="4" id="KW-1185">Reference proteome</keyword>
<dbReference type="InterPro" id="IPR055251">
    <property type="entry name" value="SOS1_NGEF_PH"/>
</dbReference>
<evidence type="ECO:0000313" key="4">
    <source>
        <dbReference type="Proteomes" id="UP000267251"/>
    </source>
</evidence>
<dbReference type="EMBL" id="KZ988417">
    <property type="protein sequence ID" value="RKP12241.1"/>
    <property type="molecule type" value="Genomic_DNA"/>
</dbReference>
<reference evidence="4" key="1">
    <citation type="journal article" date="2018" name="Nat. Microbiol.">
        <title>Leveraging single-cell genomics to expand the fungal tree of life.</title>
        <authorList>
            <person name="Ahrendt S.R."/>
            <person name="Quandt C.A."/>
            <person name="Ciobanu D."/>
            <person name="Clum A."/>
            <person name="Salamov A."/>
            <person name="Andreopoulos B."/>
            <person name="Cheng J.F."/>
            <person name="Woyke T."/>
            <person name="Pelin A."/>
            <person name="Henrissat B."/>
            <person name="Reynolds N.K."/>
            <person name="Benny G.L."/>
            <person name="Smith M.E."/>
            <person name="James T.Y."/>
            <person name="Grigoriev I.V."/>
        </authorList>
    </citation>
    <scope>NUCLEOTIDE SEQUENCE [LARGE SCALE GENOMIC DNA]</scope>
</reference>
<dbReference type="InterPro" id="IPR053086">
    <property type="entry name" value="RhoGEF_domain"/>
</dbReference>
<dbReference type="Proteomes" id="UP000267251">
    <property type="component" value="Unassembled WGS sequence"/>
</dbReference>
<dbReference type="OrthoDB" id="660555at2759"/>
<evidence type="ECO:0000256" key="1">
    <source>
        <dbReference type="SAM" id="MobiDB-lite"/>
    </source>
</evidence>
<feature type="domain" description="PH" evidence="2">
    <location>
        <begin position="41"/>
        <end position="132"/>
    </location>
</feature>